<sequence>MIPLSHDPAIPRPRYPPSGTVPLELVGLVGPADGFGDEGGAPAPPVLSQEIRQRQRLPLPTDFLAEDGGGGGPTFIPKPVSWADETDELEGDGTGWGIAGSWDSGVMG</sequence>
<organism evidence="2 3">
    <name type="scientific">Amazona collaria</name>
    <name type="common">yellow-billed parrot</name>
    <dbReference type="NCBI Taxonomy" id="241587"/>
    <lineage>
        <taxon>Eukaryota</taxon>
        <taxon>Metazoa</taxon>
        <taxon>Chordata</taxon>
        <taxon>Craniata</taxon>
        <taxon>Vertebrata</taxon>
        <taxon>Euteleostomi</taxon>
        <taxon>Archelosauria</taxon>
        <taxon>Archosauria</taxon>
        <taxon>Dinosauria</taxon>
        <taxon>Saurischia</taxon>
        <taxon>Theropoda</taxon>
        <taxon>Coelurosauria</taxon>
        <taxon>Aves</taxon>
        <taxon>Neognathae</taxon>
        <taxon>Neoaves</taxon>
        <taxon>Telluraves</taxon>
        <taxon>Australaves</taxon>
        <taxon>Psittaciformes</taxon>
        <taxon>Psittacidae</taxon>
        <taxon>Amazona</taxon>
    </lineage>
</organism>
<accession>A0A8B9FZE4</accession>
<dbReference type="Proteomes" id="UP000694522">
    <property type="component" value="Unplaced"/>
</dbReference>
<dbReference type="AlphaFoldDB" id="A0A8B9FZE4"/>
<feature type="region of interest" description="Disordered" evidence="1">
    <location>
        <begin position="61"/>
        <end position="80"/>
    </location>
</feature>
<evidence type="ECO:0000313" key="3">
    <source>
        <dbReference type="Proteomes" id="UP000694522"/>
    </source>
</evidence>
<feature type="region of interest" description="Disordered" evidence="1">
    <location>
        <begin position="85"/>
        <end position="108"/>
    </location>
</feature>
<proteinExistence type="predicted"/>
<evidence type="ECO:0000256" key="1">
    <source>
        <dbReference type="SAM" id="MobiDB-lite"/>
    </source>
</evidence>
<keyword evidence="3" id="KW-1185">Reference proteome</keyword>
<reference evidence="2" key="2">
    <citation type="submission" date="2025-09" db="UniProtKB">
        <authorList>
            <consortium name="Ensembl"/>
        </authorList>
    </citation>
    <scope>IDENTIFICATION</scope>
</reference>
<name>A0A8B9FZE4_9PSIT</name>
<reference evidence="2" key="1">
    <citation type="submission" date="2025-08" db="UniProtKB">
        <authorList>
            <consortium name="Ensembl"/>
        </authorList>
    </citation>
    <scope>IDENTIFICATION</scope>
</reference>
<protein>
    <submittedName>
        <fullName evidence="2">Uncharacterized protein</fullName>
    </submittedName>
</protein>
<dbReference type="Ensembl" id="ENSACOT00000014532.1">
    <property type="protein sequence ID" value="ENSACOP00000014038.1"/>
    <property type="gene ID" value="ENSACOG00000009762.1"/>
</dbReference>
<evidence type="ECO:0000313" key="2">
    <source>
        <dbReference type="Ensembl" id="ENSACOP00000014038.1"/>
    </source>
</evidence>